<dbReference type="InterPro" id="IPR000849">
    <property type="entry name" value="Sugar_P_transporter"/>
</dbReference>
<accession>A0ABW7MTB4</accession>
<feature type="transmembrane region" description="Helical" evidence="5">
    <location>
        <begin position="319"/>
        <end position="338"/>
    </location>
</feature>
<feature type="transmembrane region" description="Helical" evidence="5">
    <location>
        <begin position="73"/>
        <end position="93"/>
    </location>
</feature>
<feature type="transmembrane region" description="Helical" evidence="5">
    <location>
        <begin position="33"/>
        <end position="53"/>
    </location>
</feature>
<feature type="transmembrane region" description="Helical" evidence="5">
    <location>
        <begin position="424"/>
        <end position="443"/>
    </location>
</feature>
<feature type="transmembrane region" description="Helical" evidence="5">
    <location>
        <begin position="105"/>
        <end position="128"/>
    </location>
</feature>
<feature type="transmembrane region" description="Helical" evidence="5">
    <location>
        <begin position="288"/>
        <end position="307"/>
    </location>
</feature>
<evidence type="ECO:0000259" key="6">
    <source>
        <dbReference type="PROSITE" id="PS50850"/>
    </source>
</evidence>
<dbReference type="PIRSF" id="PIRSF002808">
    <property type="entry name" value="Hexose_phosphate_transp"/>
    <property type="match status" value="1"/>
</dbReference>
<feature type="transmembrane region" description="Helical" evidence="5">
    <location>
        <begin position="134"/>
        <end position="152"/>
    </location>
</feature>
<dbReference type="PROSITE" id="PS50850">
    <property type="entry name" value="MFS"/>
    <property type="match status" value="1"/>
</dbReference>
<name>A0ABW7MTB4_9FLAO</name>
<proteinExistence type="predicted"/>
<feature type="transmembrane region" description="Helical" evidence="5">
    <location>
        <begin position="159"/>
        <end position="183"/>
    </location>
</feature>
<reference evidence="7 8" key="1">
    <citation type="submission" date="2024-02" db="EMBL/GenBank/DDBJ databases">
        <title>A Gaetbulibacter species isolated from tidal flats and genomic insights of their niches.</title>
        <authorList>
            <person name="Ye Y."/>
        </authorList>
    </citation>
    <scope>NUCLEOTIDE SEQUENCE [LARGE SCALE GENOMIC DNA]</scope>
    <source>
        <strain evidence="7 8">KEM-8</strain>
    </source>
</reference>
<keyword evidence="8" id="KW-1185">Reference proteome</keyword>
<organism evidence="7 8">
    <name type="scientific">Gaetbulibacter aquiaggeris</name>
    <dbReference type="NCBI Taxonomy" id="1735373"/>
    <lineage>
        <taxon>Bacteria</taxon>
        <taxon>Pseudomonadati</taxon>
        <taxon>Bacteroidota</taxon>
        <taxon>Flavobacteriia</taxon>
        <taxon>Flavobacteriales</taxon>
        <taxon>Flavobacteriaceae</taxon>
        <taxon>Gaetbulibacter</taxon>
    </lineage>
</organism>
<keyword evidence="4 5" id="KW-0472">Membrane</keyword>
<dbReference type="InterPro" id="IPR036259">
    <property type="entry name" value="MFS_trans_sf"/>
</dbReference>
<dbReference type="CDD" id="cd17312">
    <property type="entry name" value="MFS_OPA_SLC37"/>
    <property type="match status" value="1"/>
</dbReference>
<dbReference type="SUPFAM" id="SSF103473">
    <property type="entry name" value="MFS general substrate transporter"/>
    <property type="match status" value="1"/>
</dbReference>
<dbReference type="EMBL" id="JBAWKC010000006">
    <property type="protein sequence ID" value="MFH6770059.1"/>
    <property type="molecule type" value="Genomic_DNA"/>
</dbReference>
<comment type="subcellular location">
    <subcellularLocation>
        <location evidence="1">Endomembrane system</location>
        <topology evidence="1">Multi-pass membrane protein</topology>
    </subcellularLocation>
</comment>
<evidence type="ECO:0000256" key="4">
    <source>
        <dbReference type="ARBA" id="ARBA00023136"/>
    </source>
</evidence>
<dbReference type="Pfam" id="PF07690">
    <property type="entry name" value="MFS_1"/>
    <property type="match status" value="1"/>
</dbReference>
<protein>
    <submittedName>
        <fullName evidence="7">MFS transporter</fullName>
    </submittedName>
</protein>
<keyword evidence="2 5" id="KW-0812">Transmembrane</keyword>
<gene>
    <name evidence="7" type="ORF">V8G56_15015</name>
</gene>
<dbReference type="PANTHER" id="PTHR43826:SF7">
    <property type="entry name" value="PROTEIN UHPC, PUTATIVE-RELATED"/>
    <property type="match status" value="1"/>
</dbReference>
<dbReference type="InterPro" id="IPR051337">
    <property type="entry name" value="OPA_Antiporter"/>
</dbReference>
<sequence>MIKKITSFYTALLAVEVIENPNEIKKKYNRSRWSVFMAATIGYSLFYVCRLSLSVVKKPIVDSGILSDSEIGMIGSALFFAYAIGKLTNGFLADRSNIRRFMSTGLLLTALINLALGFITSFTAFAILWGFSGWFQSMGAAPSVVALSRWFSNKERGTYYGIWSASHGLGKAITFILVAFIVSISGWQWGFWGAGLLGLVGAIIVALFLYDSPESKGLPSIADYKNDHAPISVKGKSVGALQKEVLKNPYIWILALASALMYVSRYGIESWGIYYLEAQKGYTTLEASSIVSVSAISGIVGTIISGIISDKFFNGSRNVPVLIAGILNVTAISLFLFYPDGYPWVDTASMLIFGFAIGILITFLGGLMAVDIASKKASGAALGLIGIASYIGAGIQDTISGFLIGDNHTITNGVDAYDFSTVKIFWLGAAILSLILALLVWNAKAKD</sequence>
<dbReference type="InterPro" id="IPR011701">
    <property type="entry name" value="MFS"/>
</dbReference>
<dbReference type="InterPro" id="IPR020846">
    <property type="entry name" value="MFS_dom"/>
</dbReference>
<evidence type="ECO:0000313" key="7">
    <source>
        <dbReference type="EMBL" id="MFH6770059.1"/>
    </source>
</evidence>
<feature type="domain" description="Major facilitator superfamily (MFS) profile" evidence="6">
    <location>
        <begin position="35"/>
        <end position="445"/>
    </location>
</feature>
<feature type="transmembrane region" description="Helical" evidence="5">
    <location>
        <begin position="382"/>
        <end position="404"/>
    </location>
</feature>
<dbReference type="PANTHER" id="PTHR43826">
    <property type="entry name" value="GLUCOSE-6-PHOSPHATE EXCHANGER SLC37A4"/>
    <property type="match status" value="1"/>
</dbReference>
<evidence type="ECO:0000256" key="5">
    <source>
        <dbReference type="SAM" id="Phobius"/>
    </source>
</evidence>
<feature type="transmembrane region" description="Helical" evidence="5">
    <location>
        <begin position="250"/>
        <end position="268"/>
    </location>
</feature>
<evidence type="ECO:0000256" key="2">
    <source>
        <dbReference type="ARBA" id="ARBA00022692"/>
    </source>
</evidence>
<dbReference type="Proteomes" id="UP001610104">
    <property type="component" value="Unassembled WGS sequence"/>
</dbReference>
<dbReference type="RefSeq" id="WP_395439281.1">
    <property type="nucleotide sequence ID" value="NZ_JBAWKC010000006.1"/>
</dbReference>
<keyword evidence="3 5" id="KW-1133">Transmembrane helix</keyword>
<evidence type="ECO:0000256" key="1">
    <source>
        <dbReference type="ARBA" id="ARBA00004127"/>
    </source>
</evidence>
<dbReference type="Gene3D" id="1.20.1250.20">
    <property type="entry name" value="MFS general substrate transporter like domains"/>
    <property type="match status" value="2"/>
</dbReference>
<feature type="transmembrane region" description="Helical" evidence="5">
    <location>
        <begin position="350"/>
        <end position="370"/>
    </location>
</feature>
<feature type="transmembrane region" description="Helical" evidence="5">
    <location>
        <begin position="189"/>
        <end position="210"/>
    </location>
</feature>
<comment type="caution">
    <text evidence="7">The sequence shown here is derived from an EMBL/GenBank/DDBJ whole genome shotgun (WGS) entry which is preliminary data.</text>
</comment>
<evidence type="ECO:0000256" key="3">
    <source>
        <dbReference type="ARBA" id="ARBA00022989"/>
    </source>
</evidence>
<evidence type="ECO:0000313" key="8">
    <source>
        <dbReference type="Proteomes" id="UP001610104"/>
    </source>
</evidence>